<protein>
    <submittedName>
        <fullName evidence="1">Uncharacterized protein</fullName>
    </submittedName>
</protein>
<name>J9GQA8_9ZZZZ</name>
<accession>J9GQA8</accession>
<comment type="caution">
    <text evidence="1">The sequence shown here is derived from an EMBL/GenBank/DDBJ whole genome shotgun (WGS) entry which is preliminary data.</text>
</comment>
<dbReference type="EMBL" id="AMCI01000276">
    <property type="protein sequence ID" value="EJX09984.1"/>
    <property type="molecule type" value="Genomic_DNA"/>
</dbReference>
<evidence type="ECO:0000313" key="1">
    <source>
        <dbReference type="EMBL" id="EJX09984.1"/>
    </source>
</evidence>
<gene>
    <name evidence="1" type="ORF">EVA_01907</name>
</gene>
<proteinExistence type="predicted"/>
<reference evidence="1" key="1">
    <citation type="journal article" date="2012" name="PLoS ONE">
        <title>Gene sets for utilization of primary and secondary nutrition supplies in the distal gut of endangered iberian lynx.</title>
        <authorList>
            <person name="Alcaide M."/>
            <person name="Messina E."/>
            <person name="Richter M."/>
            <person name="Bargiela R."/>
            <person name="Peplies J."/>
            <person name="Huws S.A."/>
            <person name="Newbold C.J."/>
            <person name="Golyshin P.N."/>
            <person name="Simon M.A."/>
            <person name="Lopez G."/>
            <person name="Yakimov M.M."/>
            <person name="Ferrer M."/>
        </authorList>
    </citation>
    <scope>NUCLEOTIDE SEQUENCE</scope>
</reference>
<sequence length="35" mass="4089">MTAKAEDFPLRTRDLSPFLITLKKKRDKSILAQKK</sequence>
<dbReference type="AlphaFoldDB" id="J9GQA8"/>
<organism evidence="1">
    <name type="scientific">gut metagenome</name>
    <dbReference type="NCBI Taxonomy" id="749906"/>
    <lineage>
        <taxon>unclassified sequences</taxon>
        <taxon>metagenomes</taxon>
        <taxon>organismal metagenomes</taxon>
    </lineage>
</organism>